<dbReference type="InterPro" id="IPR029476">
    <property type="entry name" value="DNase_NucA_NucB"/>
</dbReference>
<dbReference type="Pfam" id="PF14040">
    <property type="entry name" value="DNase_NucA_NucB"/>
    <property type="match status" value="1"/>
</dbReference>
<evidence type="ECO:0000256" key="1">
    <source>
        <dbReference type="SAM" id="SignalP"/>
    </source>
</evidence>
<feature type="domain" description="Deoxyribonuclease NucA/NucB" evidence="2">
    <location>
        <begin position="36"/>
        <end position="126"/>
    </location>
</feature>
<sequence>MVAVVLLLQLLLGSVTLAASDITFPCDKMWDVCQNMCYHANCNEQGYDITFDIKPKESKDDEKIESYRRKNSGCEPHPNRCSTIKDHNCDEYPFGTTRRTDKVQASRGNACVVEKHNNAQGALIRKYRNDAPCHGEIPCNVNVVPEYKDQREAKKNMPACFSDCKTNPGNAMTGPNSNHQDGVYRRSLARSPISNQTNTYRLSGGTYVALENGSRNHDTIFVAKTKDEDAFEKAVETLGNIGSSNTTIGSDPFDHILSLLEVETQSVVGPVL</sequence>
<organism evidence="3 4">
    <name type="scientific">Viridothelium virens</name>
    <name type="common">Speckled blister lichen</name>
    <name type="synonym">Trypethelium virens</name>
    <dbReference type="NCBI Taxonomy" id="1048519"/>
    <lineage>
        <taxon>Eukaryota</taxon>
        <taxon>Fungi</taxon>
        <taxon>Dikarya</taxon>
        <taxon>Ascomycota</taxon>
        <taxon>Pezizomycotina</taxon>
        <taxon>Dothideomycetes</taxon>
        <taxon>Dothideomycetes incertae sedis</taxon>
        <taxon>Trypetheliales</taxon>
        <taxon>Trypetheliaceae</taxon>
        <taxon>Viridothelium</taxon>
    </lineage>
</organism>
<dbReference type="EMBL" id="ML991828">
    <property type="protein sequence ID" value="KAF2231361.1"/>
    <property type="molecule type" value="Genomic_DNA"/>
</dbReference>
<protein>
    <recommendedName>
        <fullName evidence="2">Deoxyribonuclease NucA/NucB domain-containing protein</fullName>
    </recommendedName>
</protein>
<evidence type="ECO:0000313" key="3">
    <source>
        <dbReference type="EMBL" id="KAF2231361.1"/>
    </source>
</evidence>
<proteinExistence type="predicted"/>
<dbReference type="Proteomes" id="UP000800092">
    <property type="component" value="Unassembled WGS sequence"/>
</dbReference>
<feature type="signal peptide" evidence="1">
    <location>
        <begin position="1"/>
        <end position="18"/>
    </location>
</feature>
<feature type="chain" id="PRO_5025398487" description="Deoxyribonuclease NucA/NucB domain-containing protein" evidence="1">
    <location>
        <begin position="19"/>
        <end position="272"/>
    </location>
</feature>
<keyword evidence="1" id="KW-0732">Signal</keyword>
<evidence type="ECO:0000259" key="2">
    <source>
        <dbReference type="Pfam" id="PF14040"/>
    </source>
</evidence>
<keyword evidence="4" id="KW-1185">Reference proteome</keyword>
<dbReference type="AlphaFoldDB" id="A0A6A6H0H6"/>
<name>A0A6A6H0H6_VIRVR</name>
<dbReference type="OrthoDB" id="3905481at2759"/>
<evidence type="ECO:0000313" key="4">
    <source>
        <dbReference type="Proteomes" id="UP000800092"/>
    </source>
</evidence>
<gene>
    <name evidence="3" type="ORF">EV356DRAFT_579316</name>
</gene>
<accession>A0A6A6H0H6</accession>
<reference evidence="3" key="1">
    <citation type="journal article" date="2020" name="Stud. Mycol.">
        <title>101 Dothideomycetes genomes: a test case for predicting lifestyles and emergence of pathogens.</title>
        <authorList>
            <person name="Haridas S."/>
            <person name="Albert R."/>
            <person name="Binder M."/>
            <person name="Bloem J."/>
            <person name="Labutti K."/>
            <person name="Salamov A."/>
            <person name="Andreopoulos B."/>
            <person name="Baker S."/>
            <person name="Barry K."/>
            <person name="Bills G."/>
            <person name="Bluhm B."/>
            <person name="Cannon C."/>
            <person name="Castanera R."/>
            <person name="Culley D."/>
            <person name="Daum C."/>
            <person name="Ezra D."/>
            <person name="Gonzalez J."/>
            <person name="Henrissat B."/>
            <person name="Kuo A."/>
            <person name="Liang C."/>
            <person name="Lipzen A."/>
            <person name="Lutzoni F."/>
            <person name="Magnuson J."/>
            <person name="Mondo S."/>
            <person name="Nolan M."/>
            <person name="Ohm R."/>
            <person name="Pangilinan J."/>
            <person name="Park H.-J."/>
            <person name="Ramirez L."/>
            <person name="Alfaro M."/>
            <person name="Sun H."/>
            <person name="Tritt A."/>
            <person name="Yoshinaga Y."/>
            <person name="Zwiers L.-H."/>
            <person name="Turgeon B."/>
            <person name="Goodwin S."/>
            <person name="Spatafora J."/>
            <person name="Crous P."/>
            <person name="Grigoriev I."/>
        </authorList>
    </citation>
    <scope>NUCLEOTIDE SEQUENCE</scope>
    <source>
        <strain evidence="3">Tuck. ex Michener</strain>
    </source>
</reference>